<keyword evidence="9" id="KW-1185">Reference proteome</keyword>
<dbReference type="RefSeq" id="WP_211911038.1">
    <property type="nucleotide sequence ID" value="NZ_CP036498.1"/>
</dbReference>
<dbReference type="Pfam" id="PF01554">
    <property type="entry name" value="MatE"/>
    <property type="match status" value="2"/>
</dbReference>
<feature type="transmembrane region" description="Helical" evidence="7">
    <location>
        <begin position="317"/>
        <end position="338"/>
    </location>
</feature>
<feature type="transmembrane region" description="Helical" evidence="7">
    <location>
        <begin position="358"/>
        <end position="379"/>
    </location>
</feature>
<proteinExistence type="predicted"/>
<keyword evidence="6 7" id="KW-0472">Membrane</keyword>
<evidence type="ECO:0000256" key="3">
    <source>
        <dbReference type="ARBA" id="ARBA00022475"/>
    </source>
</evidence>
<evidence type="ECO:0000313" key="9">
    <source>
        <dbReference type="Proteomes" id="UP000682843"/>
    </source>
</evidence>
<dbReference type="InterPro" id="IPR052031">
    <property type="entry name" value="Membrane_Transporter-Flippase"/>
</dbReference>
<gene>
    <name evidence="8" type="ORF">RPMA_00735</name>
</gene>
<dbReference type="NCBIfam" id="TIGR00797">
    <property type="entry name" value="matE"/>
    <property type="match status" value="1"/>
</dbReference>
<name>A0ABX8A256_9BRAD</name>
<dbReference type="InterPro" id="IPR002528">
    <property type="entry name" value="MATE_fam"/>
</dbReference>
<evidence type="ECO:0000256" key="5">
    <source>
        <dbReference type="ARBA" id="ARBA00022989"/>
    </source>
</evidence>
<reference evidence="8 9" key="1">
    <citation type="submission" date="2019-02" db="EMBL/GenBank/DDBJ databases">
        <title>Emended description of the genus Rhodopseudomonas and description of Rhodopseudomonas albus sp. nov., a non-phototrophic, heavy-metal-tolerant bacterium isolated from garden soil.</title>
        <authorList>
            <person name="Bao Z."/>
            <person name="Cao W.W."/>
            <person name="Sato Y."/>
            <person name="Nishizawa T."/>
            <person name="Zhao J."/>
            <person name="Guo Y."/>
            <person name="Ohta H."/>
        </authorList>
    </citation>
    <scope>NUCLEOTIDE SEQUENCE [LARGE SCALE GENOMIC DNA]</scope>
    <source>
        <strain evidence="8 9">SK50-23</strain>
    </source>
</reference>
<comment type="subcellular location">
    <subcellularLocation>
        <location evidence="1">Cell inner membrane</location>
        <topology evidence="1">Multi-pass membrane protein</topology>
    </subcellularLocation>
</comment>
<feature type="transmembrane region" description="Helical" evidence="7">
    <location>
        <begin position="240"/>
        <end position="265"/>
    </location>
</feature>
<sequence>MPAEKPLWRDFLVFVGPMMASNILQSLFGTINNVYLGQMIGVNALAAASSVFPLMFFFVAFVIGLGTGAGILIGQAWGAGQRDKVKEIAAAALLATLVIGFSISILGGLFARELMTALATPANILDQATDYARIMMLGMPLTFYFLLSTSLMRGVGDTTTPLIGLTISTVLGLIITPALILGWTGLPPLGVSSAAVASVISTAIGMTWLSIHLIRRNHPLAPDRAMLRYLRVDLSLLGRILRLGIPTAIQIVTMALAELALLGIVNGFGSDATAAYGAVNQVISYAQFPAMSIAISASVFGAQAIGRGDVARLGSIVKTALVLNFVLTGGLVALIYLFSRMVMGFFIIDPAVLDLSQHLLHIVLWSSIVFGMSGIFSGMMRASGTVFVPTLLSVLAIALIEVPSAIVLSRHFGVTGVWFAWPITFCAMFLLQASYYRFVWRKKTITRLI</sequence>
<keyword evidence="3" id="KW-1003">Cell membrane</keyword>
<evidence type="ECO:0000256" key="4">
    <source>
        <dbReference type="ARBA" id="ARBA00022692"/>
    </source>
</evidence>
<feature type="transmembrane region" description="Helical" evidence="7">
    <location>
        <begin position="189"/>
        <end position="214"/>
    </location>
</feature>
<feature type="transmembrane region" description="Helical" evidence="7">
    <location>
        <begin position="131"/>
        <end position="150"/>
    </location>
</feature>
<dbReference type="EMBL" id="CP036498">
    <property type="protein sequence ID" value="QUS37553.1"/>
    <property type="molecule type" value="Genomic_DNA"/>
</dbReference>
<feature type="transmembrane region" description="Helical" evidence="7">
    <location>
        <begin position="12"/>
        <end position="31"/>
    </location>
</feature>
<evidence type="ECO:0000256" key="1">
    <source>
        <dbReference type="ARBA" id="ARBA00004429"/>
    </source>
</evidence>
<dbReference type="PANTHER" id="PTHR43549:SF3">
    <property type="entry name" value="MULTIDRUG RESISTANCE PROTEIN YPNP-RELATED"/>
    <property type="match status" value="1"/>
</dbReference>
<protein>
    <submittedName>
        <fullName evidence="8">MATE family efflux transporter</fullName>
    </submittedName>
</protein>
<evidence type="ECO:0000256" key="7">
    <source>
        <dbReference type="SAM" id="Phobius"/>
    </source>
</evidence>
<dbReference type="Proteomes" id="UP000682843">
    <property type="component" value="Chromosome"/>
</dbReference>
<feature type="transmembrane region" description="Helical" evidence="7">
    <location>
        <begin position="285"/>
        <end position="305"/>
    </location>
</feature>
<keyword evidence="5 7" id="KW-1133">Transmembrane helix</keyword>
<feature type="transmembrane region" description="Helical" evidence="7">
    <location>
        <begin position="51"/>
        <end position="76"/>
    </location>
</feature>
<dbReference type="CDD" id="cd13138">
    <property type="entry name" value="MATE_yoeA_like"/>
    <property type="match status" value="1"/>
</dbReference>
<feature type="transmembrane region" description="Helical" evidence="7">
    <location>
        <begin position="88"/>
        <end position="111"/>
    </location>
</feature>
<dbReference type="PANTHER" id="PTHR43549">
    <property type="entry name" value="MULTIDRUG RESISTANCE PROTEIN YPNP-RELATED"/>
    <property type="match status" value="1"/>
</dbReference>
<feature type="transmembrane region" description="Helical" evidence="7">
    <location>
        <begin position="162"/>
        <end position="183"/>
    </location>
</feature>
<evidence type="ECO:0000256" key="6">
    <source>
        <dbReference type="ARBA" id="ARBA00023136"/>
    </source>
</evidence>
<evidence type="ECO:0000256" key="2">
    <source>
        <dbReference type="ARBA" id="ARBA00022448"/>
    </source>
</evidence>
<keyword evidence="4 7" id="KW-0812">Transmembrane</keyword>
<accession>A0ABX8A256</accession>
<dbReference type="InterPro" id="IPR048279">
    <property type="entry name" value="MdtK-like"/>
</dbReference>
<organism evidence="8 9">
    <name type="scientific">Tardiphaga alba</name>
    <dbReference type="NCBI Taxonomy" id="340268"/>
    <lineage>
        <taxon>Bacteria</taxon>
        <taxon>Pseudomonadati</taxon>
        <taxon>Pseudomonadota</taxon>
        <taxon>Alphaproteobacteria</taxon>
        <taxon>Hyphomicrobiales</taxon>
        <taxon>Nitrobacteraceae</taxon>
        <taxon>Tardiphaga</taxon>
    </lineage>
</organism>
<feature type="transmembrane region" description="Helical" evidence="7">
    <location>
        <begin position="418"/>
        <end position="439"/>
    </location>
</feature>
<feature type="transmembrane region" description="Helical" evidence="7">
    <location>
        <begin position="386"/>
        <end position="406"/>
    </location>
</feature>
<dbReference type="PIRSF" id="PIRSF006603">
    <property type="entry name" value="DinF"/>
    <property type="match status" value="1"/>
</dbReference>
<keyword evidence="2" id="KW-0813">Transport</keyword>
<evidence type="ECO:0000313" key="8">
    <source>
        <dbReference type="EMBL" id="QUS37553.1"/>
    </source>
</evidence>